<name>A0A2A6E0P9_9BACL</name>
<feature type="compositionally biased region" description="Basic and acidic residues" evidence="1">
    <location>
        <begin position="89"/>
        <end position="102"/>
    </location>
</feature>
<sequence length="145" mass="15653">MTAPPFEKRFSPTANGSIPPHVDYRTIRASGQNVPLSPESSASPFGRPAAFDRRVRPKKFFPERSRKIGFRIEYRQACVVFARPTRRSNGRDSTGRTSERLDISPNPRSSGNGGTGLWGEWVSFAGQAGGPDSETAGNAGTGDGL</sequence>
<dbReference type="Proteomes" id="UP000243688">
    <property type="component" value="Unassembled WGS sequence"/>
</dbReference>
<dbReference type="AlphaFoldDB" id="A0A2A6E0P9"/>
<evidence type="ECO:0000313" key="2">
    <source>
        <dbReference type="EMBL" id="PDO10710.1"/>
    </source>
</evidence>
<proteinExistence type="predicted"/>
<reference evidence="2 3" key="1">
    <citation type="submission" date="2016-12" db="EMBL/GenBank/DDBJ databases">
        <title>Candidatus Reconcilibacillus cellulovorans genome.</title>
        <authorList>
            <person name="Kolinko S."/>
            <person name="Wu Y.-W."/>
            <person name="Tachea F."/>
            <person name="Denzel E."/>
            <person name="Hiras J."/>
            <person name="Baecker N."/>
            <person name="Chan L.J."/>
            <person name="Eichorst S.A."/>
            <person name="Frey D."/>
            <person name="Adams P.D."/>
            <person name="Pray T."/>
            <person name="Tanjore D."/>
            <person name="Petzold C.J."/>
            <person name="Gladden J.M."/>
            <person name="Simmons B.A."/>
            <person name="Singer S.W."/>
        </authorList>
    </citation>
    <scope>NUCLEOTIDE SEQUENCE [LARGE SCALE GENOMIC DNA]</scope>
    <source>
        <strain evidence="2">JTherm</strain>
    </source>
</reference>
<feature type="region of interest" description="Disordered" evidence="1">
    <location>
        <begin position="85"/>
        <end position="145"/>
    </location>
</feature>
<protein>
    <submittedName>
        <fullName evidence="2">Uncharacterized protein</fullName>
    </submittedName>
</protein>
<evidence type="ECO:0000313" key="3">
    <source>
        <dbReference type="Proteomes" id="UP000243688"/>
    </source>
</evidence>
<organism evidence="2 3">
    <name type="scientific">Candidatus Reconcilbacillus cellulovorans</name>
    <dbReference type="NCBI Taxonomy" id="1906605"/>
    <lineage>
        <taxon>Bacteria</taxon>
        <taxon>Bacillati</taxon>
        <taxon>Bacillota</taxon>
        <taxon>Bacilli</taxon>
        <taxon>Bacillales</taxon>
        <taxon>Paenibacillaceae</taxon>
        <taxon>Candidatus Reconcilbacillus</taxon>
    </lineage>
</organism>
<feature type="region of interest" description="Disordered" evidence="1">
    <location>
        <begin position="1"/>
        <end position="21"/>
    </location>
</feature>
<feature type="compositionally biased region" description="Basic and acidic residues" evidence="1">
    <location>
        <begin position="1"/>
        <end position="10"/>
    </location>
</feature>
<accession>A0A2A6E0P9</accession>
<gene>
    <name evidence="2" type="ORF">BLM47_05745</name>
</gene>
<dbReference type="EMBL" id="MOXJ01000010">
    <property type="protein sequence ID" value="PDO10710.1"/>
    <property type="molecule type" value="Genomic_DNA"/>
</dbReference>
<evidence type="ECO:0000256" key="1">
    <source>
        <dbReference type="SAM" id="MobiDB-lite"/>
    </source>
</evidence>
<comment type="caution">
    <text evidence="2">The sequence shown here is derived from an EMBL/GenBank/DDBJ whole genome shotgun (WGS) entry which is preliminary data.</text>
</comment>